<evidence type="ECO:0000256" key="1">
    <source>
        <dbReference type="SAM" id="MobiDB-lite"/>
    </source>
</evidence>
<feature type="domain" description="Ricin B lectin" evidence="2">
    <location>
        <begin position="481"/>
        <end position="632"/>
    </location>
</feature>
<dbReference type="Gene3D" id="2.80.10.50">
    <property type="match status" value="1"/>
</dbReference>
<dbReference type="Pfam" id="PF01464">
    <property type="entry name" value="SLT"/>
    <property type="match status" value="1"/>
</dbReference>
<dbReference type="SMART" id="SM00458">
    <property type="entry name" value="RICIN"/>
    <property type="match status" value="1"/>
</dbReference>
<dbReference type="SUPFAM" id="SSF53955">
    <property type="entry name" value="Lysozyme-like"/>
    <property type="match status" value="2"/>
</dbReference>
<gene>
    <name evidence="3" type="ORF">CLV70_106278</name>
</gene>
<dbReference type="CDD" id="cd00161">
    <property type="entry name" value="beta-trefoil_Ricin-like"/>
    <property type="match status" value="1"/>
</dbReference>
<evidence type="ECO:0000313" key="4">
    <source>
        <dbReference type="Proteomes" id="UP000239209"/>
    </source>
</evidence>
<dbReference type="Gene3D" id="1.10.530.10">
    <property type="match status" value="2"/>
</dbReference>
<evidence type="ECO:0000313" key="3">
    <source>
        <dbReference type="EMBL" id="PRY29557.1"/>
    </source>
</evidence>
<dbReference type="Proteomes" id="UP000239209">
    <property type="component" value="Unassembled WGS sequence"/>
</dbReference>
<dbReference type="RefSeq" id="WP_146164069.1">
    <property type="nucleotide sequence ID" value="NZ_PVZG01000006.1"/>
</dbReference>
<reference evidence="3 4" key="1">
    <citation type="submission" date="2018-03" db="EMBL/GenBank/DDBJ databases">
        <title>Genomic Encyclopedia of Archaeal and Bacterial Type Strains, Phase II (KMG-II): from individual species to whole genera.</title>
        <authorList>
            <person name="Goeker M."/>
        </authorList>
    </citation>
    <scope>NUCLEOTIDE SEQUENCE [LARGE SCALE GENOMIC DNA]</scope>
    <source>
        <strain evidence="3 4">DSM 45348</strain>
    </source>
</reference>
<proteinExistence type="predicted"/>
<dbReference type="InterPro" id="IPR035992">
    <property type="entry name" value="Ricin_B-like_lectins"/>
</dbReference>
<feature type="compositionally biased region" description="Basic and acidic residues" evidence="1">
    <location>
        <begin position="1"/>
        <end position="35"/>
    </location>
</feature>
<feature type="region of interest" description="Disordered" evidence="1">
    <location>
        <begin position="424"/>
        <end position="479"/>
    </location>
</feature>
<protein>
    <submittedName>
        <fullName evidence="3">Transglycosylase-like protein with SLT domain</fullName>
    </submittedName>
</protein>
<name>A0A2T0S802_9ACTN</name>
<feature type="region of interest" description="Disordered" evidence="1">
    <location>
        <begin position="1"/>
        <end position="87"/>
    </location>
</feature>
<sequence length="633" mass="67501">MSDHTPPEKAPEPEAEKASPTEAEKTASAEAEKTTSAEAGKATPDEAGSAEAGKATPAEAGEAAAPEAVKSTSPADGGRRSSKRRRLSRLGRRRIDVVAAAVLVLGGITLTVTQTGSAFADPDQVAGKPVPERDVEPIVAAALSCPALTPPRLAAQLMAASGFDPGAAESGTRKGVAGLKDTTWKKWRPWNGARRADREANILALAHHTCELVGQLRAKKVEGDLWTLAVAADRAGFDATVKANGVPASARSYVDRVSAYAQWYKKQDPFRPTTDPISAPPSTPAAIPVPDEYVSSVRAAGRICPTITPARIAAQIMVLSGFNPNLRSDDGGSGIAQFTPRTWARYQPSRDATVWKPKDAIPALGTAMCVLSDELTGLSGADPYTLALAAYQWGPDAVRQANGLPRANVPQLAKKVEAYTAQYETDKRLVTRKTTPPSQPSSPSSSSPSGGTPTSSSPPAPVVTSKPAPVNTAPNKPLFDPDVRYQIVNAWTGQVLELPGDDTSNGAGVRIQFWQNQRAKDQFWRIRPSKAKNHYVITNAYSGKSLGIEESAKENGKKVAVLDTDAADPNQQWAFREAGDGQYHFINRNSGKALDVLGDDLGPPREDGTWNGYWIEQWELQADALDQRWVVSR</sequence>
<feature type="compositionally biased region" description="Low complexity" evidence="1">
    <location>
        <begin position="50"/>
        <end position="68"/>
    </location>
</feature>
<feature type="compositionally biased region" description="Low complexity" evidence="1">
    <location>
        <begin position="433"/>
        <end position="455"/>
    </location>
</feature>
<dbReference type="InterPro" id="IPR023346">
    <property type="entry name" value="Lysozyme-like_dom_sf"/>
</dbReference>
<dbReference type="PROSITE" id="PS50231">
    <property type="entry name" value="RICIN_B_LECTIN"/>
    <property type="match status" value="1"/>
</dbReference>
<dbReference type="EMBL" id="PVZG01000006">
    <property type="protein sequence ID" value="PRY29557.1"/>
    <property type="molecule type" value="Genomic_DNA"/>
</dbReference>
<keyword evidence="4" id="KW-1185">Reference proteome</keyword>
<evidence type="ECO:0000259" key="2">
    <source>
        <dbReference type="SMART" id="SM00458"/>
    </source>
</evidence>
<dbReference type="SUPFAM" id="SSF50370">
    <property type="entry name" value="Ricin B-like lectins"/>
    <property type="match status" value="1"/>
</dbReference>
<dbReference type="InterPro" id="IPR000772">
    <property type="entry name" value="Ricin_B_lectin"/>
</dbReference>
<accession>A0A2T0S802</accession>
<dbReference type="OrthoDB" id="9815778at2"/>
<dbReference type="InterPro" id="IPR008258">
    <property type="entry name" value="Transglycosylase_SLT_dom_1"/>
</dbReference>
<dbReference type="Pfam" id="PF14200">
    <property type="entry name" value="RicinB_lectin_2"/>
    <property type="match status" value="2"/>
</dbReference>
<comment type="caution">
    <text evidence="3">The sequence shown here is derived from an EMBL/GenBank/DDBJ whole genome shotgun (WGS) entry which is preliminary data.</text>
</comment>
<organism evidence="3 4">
    <name type="scientific">Pseudosporangium ferrugineum</name>
    <dbReference type="NCBI Taxonomy" id="439699"/>
    <lineage>
        <taxon>Bacteria</taxon>
        <taxon>Bacillati</taxon>
        <taxon>Actinomycetota</taxon>
        <taxon>Actinomycetes</taxon>
        <taxon>Micromonosporales</taxon>
        <taxon>Micromonosporaceae</taxon>
        <taxon>Pseudosporangium</taxon>
    </lineage>
</organism>
<dbReference type="AlphaFoldDB" id="A0A2T0S802"/>